<dbReference type="InterPro" id="IPR015671">
    <property type="entry name" value="GSCR1_dom"/>
</dbReference>
<organism evidence="3 4">
    <name type="scientific">Pristionchus fissidentatus</name>
    <dbReference type="NCBI Taxonomy" id="1538716"/>
    <lineage>
        <taxon>Eukaryota</taxon>
        <taxon>Metazoa</taxon>
        <taxon>Ecdysozoa</taxon>
        <taxon>Nematoda</taxon>
        <taxon>Chromadorea</taxon>
        <taxon>Rhabditida</taxon>
        <taxon>Rhabditina</taxon>
        <taxon>Diplogasteromorpha</taxon>
        <taxon>Diplogasteroidea</taxon>
        <taxon>Neodiplogasteridae</taxon>
        <taxon>Pristionchus</taxon>
    </lineage>
</organism>
<accession>A0AAV5W5D4</accession>
<feature type="compositionally biased region" description="Low complexity" evidence="1">
    <location>
        <begin position="169"/>
        <end position="184"/>
    </location>
</feature>
<dbReference type="EMBL" id="BTSY01000004">
    <property type="protein sequence ID" value="GMT25964.1"/>
    <property type="molecule type" value="Genomic_DNA"/>
</dbReference>
<name>A0AAV5W5D4_9BILA</name>
<sequence length="975" mass="105900">FSQDDVLFGLGGPDPMEVGDAYVCGSPLGGDPGFHDHFRNDMVDHGSPNMHGLSDIPYHDNSLAVPMDDYQSYPNDLQGDSRDFQTLQPPVAYDMDMGNHSQSSMGMVGGGGYSNGGTTEGMMYEQTTMLTNGDHSMMGGEDHYGMMEMKPSTSFGSYQQSPLPEHHGSPSVVVSQSSASASSRKQSRPNSRMSMSQKGGAGGGGGGGGLAHHLNTPSTSNNYSNSPVLPVKTIPVSSSGGGGGSSKKAPNRQQNGRKSKTQGANSVGAVLTKVHKLAATPAAGGAGMLRFSIEETKRVAELSSEIERLQSDRLHDNSVMIKNLEDQRAAIFYNALSSSGLPTPTVAPPVQQRPKTSHKKQIVAPSSPAYTPQCGTTYTPHDSYGGGPGTSYNATPAAPPPMQRQMYKVATTVASAAPVGGPPMFVQQQQGGPLQPQQQPNHHGMQQLQQVQQPQMMTAPSTPQGTRKAAGGGRGMMMRPTSNSAQQQPHPSISAALQQHPPGTTVRAALKQSALQHVQQHNMQQLQQQQPPMQQMQPQQQLHNHQQQLQQGQQQHQQHHMVPSTSAGPQPLLQLSLPVQQLQQQPHHQQQHQMRMDEGPTRLTAAQTARKMEERLQSRKRRMTNTFEVMSAQLLQPETELPFAGIDDIFRRLMPYHLLYEHDLDPQLEEEFDLQYLRAMVDADERKRRLISRMQRIAINEAVARKDEELNLLLFLDANYEKSSLEEERKMAKEEPDALISRARATALSLAATTLPPPSTRLAALKRPEGPAHSSLYESHPFVERRRIPTPPPLGVFHGLEESEVEDETEEDEEESSDAAAAAAPSGSASSAAPAASAAKKAAPESDDDEQASPEMGVPEERPTPPTRPAPAAAVPTISRPLPTTVPSNRPRPSPSKVHLAAASPARAPRVPPMVAVPTRPSGSKGVEAPAAHPPPLAVRNRMMEDRLKEEERRKKVEEREERAAEERKKKEEER</sequence>
<evidence type="ECO:0000313" key="4">
    <source>
        <dbReference type="Proteomes" id="UP001432322"/>
    </source>
</evidence>
<feature type="compositionally biased region" description="Low complexity" evidence="1">
    <location>
        <begin position="515"/>
        <end position="571"/>
    </location>
</feature>
<feature type="compositionally biased region" description="Low complexity" evidence="1">
    <location>
        <begin position="427"/>
        <end position="457"/>
    </location>
</feature>
<reference evidence="3" key="1">
    <citation type="submission" date="2023-10" db="EMBL/GenBank/DDBJ databases">
        <title>Genome assembly of Pristionchus species.</title>
        <authorList>
            <person name="Yoshida K."/>
            <person name="Sommer R.J."/>
        </authorList>
    </citation>
    <scope>NUCLEOTIDE SEQUENCE</scope>
    <source>
        <strain evidence="3">RS5133</strain>
    </source>
</reference>
<feature type="compositionally biased region" description="Polar residues" evidence="1">
    <location>
        <begin position="480"/>
        <end position="497"/>
    </location>
</feature>
<evidence type="ECO:0000313" key="3">
    <source>
        <dbReference type="EMBL" id="GMT25964.1"/>
    </source>
</evidence>
<dbReference type="AlphaFoldDB" id="A0AAV5W5D4"/>
<feature type="region of interest" description="Disordered" evidence="1">
    <location>
        <begin position="140"/>
        <end position="265"/>
    </location>
</feature>
<feature type="compositionally biased region" description="Basic and acidic residues" evidence="1">
    <location>
        <begin position="942"/>
        <end position="975"/>
    </location>
</feature>
<feature type="region of interest" description="Disordered" evidence="1">
    <location>
        <begin position="343"/>
        <end position="373"/>
    </location>
</feature>
<feature type="region of interest" description="Disordered" evidence="1">
    <location>
        <begin position="758"/>
        <end position="975"/>
    </location>
</feature>
<gene>
    <name evidence="3" type="ORF">PFISCL1PPCAC_17261</name>
</gene>
<evidence type="ECO:0000256" key="1">
    <source>
        <dbReference type="SAM" id="MobiDB-lite"/>
    </source>
</evidence>
<feature type="region of interest" description="Disordered" evidence="1">
    <location>
        <begin position="426"/>
        <end position="571"/>
    </location>
</feature>
<evidence type="ECO:0000259" key="2">
    <source>
        <dbReference type="Pfam" id="PF15249"/>
    </source>
</evidence>
<dbReference type="Proteomes" id="UP001432322">
    <property type="component" value="Unassembled WGS sequence"/>
</dbReference>
<feature type="compositionally biased region" description="Acidic residues" evidence="1">
    <location>
        <begin position="802"/>
        <end position="817"/>
    </location>
</feature>
<dbReference type="Pfam" id="PF15249">
    <property type="entry name" value="GLTSCR1"/>
    <property type="match status" value="1"/>
</dbReference>
<proteinExistence type="predicted"/>
<feature type="domain" description="GLTSCR protein conserved" evidence="2">
    <location>
        <begin position="633"/>
        <end position="729"/>
    </location>
</feature>
<protein>
    <recommendedName>
        <fullName evidence="2">GLTSCR protein conserved domain-containing protein</fullName>
    </recommendedName>
</protein>
<feature type="compositionally biased region" description="Polar residues" evidence="1">
    <location>
        <begin position="151"/>
        <end position="162"/>
    </location>
</feature>
<feature type="non-terminal residue" evidence="3">
    <location>
        <position position="975"/>
    </location>
</feature>
<feature type="compositionally biased region" description="Gly residues" evidence="1">
    <location>
        <begin position="199"/>
        <end position="210"/>
    </location>
</feature>
<feature type="compositionally biased region" description="Low complexity" evidence="1">
    <location>
        <begin position="818"/>
        <end position="841"/>
    </location>
</feature>
<feature type="compositionally biased region" description="Low complexity" evidence="1">
    <location>
        <begin position="215"/>
        <end position="227"/>
    </location>
</feature>
<feature type="compositionally biased region" description="Low complexity" evidence="1">
    <location>
        <begin position="901"/>
        <end position="921"/>
    </location>
</feature>
<feature type="non-terminal residue" evidence="3">
    <location>
        <position position="1"/>
    </location>
</feature>
<comment type="caution">
    <text evidence="3">The sequence shown here is derived from an EMBL/GenBank/DDBJ whole genome shotgun (WGS) entry which is preliminary data.</text>
</comment>
<keyword evidence="4" id="KW-1185">Reference proteome</keyword>